<accession>A0ABS6H7Y1</accession>
<feature type="transmembrane region" description="Helical" evidence="9">
    <location>
        <begin position="256"/>
        <end position="280"/>
    </location>
</feature>
<dbReference type="PANTHER" id="PTHR11795:SF449">
    <property type="entry name" value="BRANCHED-CHAIN AMINO ACID TRANSPORT PERMEASE PROTEIN LIVH-RELATED"/>
    <property type="match status" value="1"/>
</dbReference>
<feature type="transmembrane region" description="Helical" evidence="9">
    <location>
        <begin position="12"/>
        <end position="35"/>
    </location>
</feature>
<evidence type="ECO:0000256" key="5">
    <source>
        <dbReference type="ARBA" id="ARBA00022970"/>
    </source>
</evidence>
<protein>
    <submittedName>
        <fullName evidence="10">Branched-chain amino acid ABC transporter permease</fullName>
    </submittedName>
</protein>
<evidence type="ECO:0000256" key="4">
    <source>
        <dbReference type="ARBA" id="ARBA00022692"/>
    </source>
</evidence>
<dbReference type="CDD" id="cd06582">
    <property type="entry name" value="TM_PBP1_LivH_like"/>
    <property type="match status" value="1"/>
</dbReference>
<dbReference type="InterPro" id="IPR052157">
    <property type="entry name" value="BCAA_transport_permease"/>
</dbReference>
<keyword evidence="6 9" id="KW-1133">Transmembrane helix</keyword>
<keyword evidence="4 9" id="KW-0812">Transmembrane</keyword>
<feature type="transmembrane region" description="Helical" evidence="9">
    <location>
        <begin position="68"/>
        <end position="88"/>
    </location>
</feature>
<dbReference type="EMBL" id="JAERQM010000002">
    <property type="protein sequence ID" value="MBU8543912.1"/>
    <property type="molecule type" value="Genomic_DNA"/>
</dbReference>
<evidence type="ECO:0000313" key="10">
    <source>
        <dbReference type="EMBL" id="MBU8543912.1"/>
    </source>
</evidence>
<keyword evidence="7 9" id="KW-0472">Membrane</keyword>
<keyword evidence="5" id="KW-0029">Amino-acid transport</keyword>
<evidence type="ECO:0000256" key="2">
    <source>
        <dbReference type="ARBA" id="ARBA00022448"/>
    </source>
</evidence>
<evidence type="ECO:0000256" key="8">
    <source>
        <dbReference type="ARBA" id="ARBA00037998"/>
    </source>
</evidence>
<sequence>MIQDWRDLAQVLLNGVMAGSVLMLPAIGFNCIFAVLRYPNFAIAGFATAGAFAGWVANAVYGWPVGLALPLAFLVAGLVSLTAEELAFRPLRPAGPLTVAIASVAMTILLENILRFSFGNDLRGYDLPILRDWRFDGIRINPQQLQNTGYAIVAAGGLFLLLGFSRLGRAMRAVADNPVLADIKGVDPNRIARVAVFIGGGLAGCGGMLIGIDTSIDPLTGFRVVLSVFAAAVVGGLGSIPGAALGAMVVGVGEEMAGLVLSPAYRTVTAFLAILLVLMFRPQGILGGRN</sequence>
<comment type="subcellular location">
    <subcellularLocation>
        <location evidence="1">Cell membrane</location>
        <topology evidence="1">Multi-pass membrane protein</topology>
    </subcellularLocation>
</comment>
<organism evidence="10 11">
    <name type="scientific">Falsiroseomonas oleicola</name>
    <dbReference type="NCBI Taxonomy" id="2801474"/>
    <lineage>
        <taxon>Bacteria</taxon>
        <taxon>Pseudomonadati</taxon>
        <taxon>Pseudomonadota</taxon>
        <taxon>Alphaproteobacteria</taxon>
        <taxon>Acetobacterales</taxon>
        <taxon>Roseomonadaceae</taxon>
        <taxon>Falsiroseomonas</taxon>
    </lineage>
</organism>
<name>A0ABS6H7Y1_9PROT</name>
<evidence type="ECO:0000256" key="9">
    <source>
        <dbReference type="SAM" id="Phobius"/>
    </source>
</evidence>
<dbReference type="InterPro" id="IPR001851">
    <property type="entry name" value="ABC_transp_permease"/>
</dbReference>
<feature type="transmembrane region" description="Helical" evidence="9">
    <location>
        <begin position="224"/>
        <end position="250"/>
    </location>
</feature>
<feature type="transmembrane region" description="Helical" evidence="9">
    <location>
        <begin position="149"/>
        <end position="171"/>
    </location>
</feature>
<keyword evidence="3" id="KW-1003">Cell membrane</keyword>
<keyword evidence="11" id="KW-1185">Reference proteome</keyword>
<dbReference type="Proteomes" id="UP000689967">
    <property type="component" value="Unassembled WGS sequence"/>
</dbReference>
<evidence type="ECO:0000256" key="7">
    <source>
        <dbReference type="ARBA" id="ARBA00023136"/>
    </source>
</evidence>
<dbReference type="PANTHER" id="PTHR11795">
    <property type="entry name" value="BRANCHED-CHAIN AMINO ACID TRANSPORT SYSTEM PERMEASE PROTEIN LIVH"/>
    <property type="match status" value="1"/>
</dbReference>
<comment type="caution">
    <text evidence="10">The sequence shown here is derived from an EMBL/GenBank/DDBJ whole genome shotgun (WGS) entry which is preliminary data.</text>
</comment>
<reference evidence="10 11" key="1">
    <citation type="submission" date="2021-01" db="EMBL/GenBank/DDBJ databases">
        <title>Roseomonas sp. nov, a bacterium isolated from an oil production mixture in Yumen Oilfield.</title>
        <authorList>
            <person name="Wu D."/>
        </authorList>
    </citation>
    <scope>NUCLEOTIDE SEQUENCE [LARGE SCALE GENOMIC DNA]</scope>
    <source>
        <strain evidence="10 11">ROY-5-3</strain>
    </source>
</reference>
<evidence type="ECO:0000256" key="6">
    <source>
        <dbReference type="ARBA" id="ARBA00022989"/>
    </source>
</evidence>
<dbReference type="RefSeq" id="WP_216874634.1">
    <property type="nucleotide sequence ID" value="NZ_JAERQM010000002.1"/>
</dbReference>
<evidence type="ECO:0000256" key="1">
    <source>
        <dbReference type="ARBA" id="ARBA00004651"/>
    </source>
</evidence>
<keyword evidence="2" id="KW-0813">Transport</keyword>
<feature type="transmembrane region" description="Helical" evidence="9">
    <location>
        <begin position="191"/>
        <end position="212"/>
    </location>
</feature>
<dbReference type="Pfam" id="PF02653">
    <property type="entry name" value="BPD_transp_2"/>
    <property type="match status" value="1"/>
</dbReference>
<feature type="transmembrane region" description="Helical" evidence="9">
    <location>
        <begin position="94"/>
        <end position="114"/>
    </location>
</feature>
<comment type="similarity">
    <text evidence="8">Belongs to the binding-protein-dependent transport system permease family. LivHM subfamily.</text>
</comment>
<evidence type="ECO:0000256" key="3">
    <source>
        <dbReference type="ARBA" id="ARBA00022475"/>
    </source>
</evidence>
<gene>
    <name evidence="10" type="ORF">JJQ90_09360</name>
</gene>
<proteinExistence type="inferred from homology"/>
<evidence type="ECO:0000313" key="11">
    <source>
        <dbReference type="Proteomes" id="UP000689967"/>
    </source>
</evidence>